<dbReference type="GO" id="GO:0008408">
    <property type="term" value="F:3'-5' exonuclease activity"/>
    <property type="evidence" value="ECO:0007669"/>
    <property type="project" value="InterPro"/>
</dbReference>
<keyword evidence="4" id="KW-0808">Transferase</keyword>
<reference evidence="10 11" key="1">
    <citation type="journal article" date="2016" name="Nat. Commun.">
        <title>Thousands of microbial genomes shed light on interconnected biogeochemical processes in an aquifer system.</title>
        <authorList>
            <person name="Anantharaman K."/>
            <person name="Brown C.T."/>
            <person name="Hug L.A."/>
            <person name="Sharon I."/>
            <person name="Castelle C.J."/>
            <person name="Probst A.J."/>
            <person name="Thomas B.C."/>
            <person name="Singh A."/>
            <person name="Wilkins M.J."/>
            <person name="Karaoz U."/>
            <person name="Brodie E.L."/>
            <person name="Williams K.H."/>
            <person name="Hubbard S.S."/>
            <person name="Banfield J.F."/>
        </authorList>
    </citation>
    <scope>NUCLEOTIDE SEQUENCE [LARGE SCALE GENOMIC DNA]</scope>
</reference>
<dbReference type="InterPro" id="IPR004365">
    <property type="entry name" value="NA-bd_OB_tRNA"/>
</dbReference>
<name>A0A1F6E249_9BACT</name>
<dbReference type="EMBL" id="MFLM01000026">
    <property type="protein sequence ID" value="OGG67741.1"/>
    <property type="molecule type" value="Genomic_DNA"/>
</dbReference>
<protein>
    <recommendedName>
        <fullName evidence="3">DNA polymerase III subunit alpha</fullName>
        <ecNumber evidence="2">2.7.7.7</ecNumber>
    </recommendedName>
</protein>
<evidence type="ECO:0000256" key="3">
    <source>
        <dbReference type="ARBA" id="ARBA00019114"/>
    </source>
</evidence>
<dbReference type="GO" id="GO:0006260">
    <property type="term" value="P:DNA replication"/>
    <property type="evidence" value="ECO:0007669"/>
    <property type="project" value="UniProtKB-KW"/>
</dbReference>
<dbReference type="Proteomes" id="UP000177107">
    <property type="component" value="Unassembled WGS sequence"/>
</dbReference>
<dbReference type="SUPFAM" id="SSF89550">
    <property type="entry name" value="PHP domain-like"/>
    <property type="match status" value="1"/>
</dbReference>
<comment type="caution">
    <text evidence="10">The sequence shown here is derived from an EMBL/GenBank/DDBJ whole genome shotgun (WGS) entry which is preliminary data.</text>
</comment>
<dbReference type="Pfam" id="PF14579">
    <property type="entry name" value="HHH_6"/>
    <property type="match status" value="1"/>
</dbReference>
<accession>A0A1F6E249</accession>
<dbReference type="NCBIfam" id="NF004226">
    <property type="entry name" value="PRK05673.1"/>
    <property type="match status" value="1"/>
</dbReference>
<evidence type="ECO:0000256" key="7">
    <source>
        <dbReference type="ARBA" id="ARBA00022932"/>
    </source>
</evidence>
<proteinExistence type="predicted"/>
<dbReference type="Pfam" id="PF17657">
    <property type="entry name" value="DNA_pol3_finger"/>
    <property type="match status" value="1"/>
</dbReference>
<evidence type="ECO:0000313" key="11">
    <source>
        <dbReference type="Proteomes" id="UP000177107"/>
    </source>
</evidence>
<evidence type="ECO:0000256" key="5">
    <source>
        <dbReference type="ARBA" id="ARBA00022695"/>
    </source>
</evidence>
<keyword evidence="6" id="KW-0235">DNA replication</keyword>
<comment type="catalytic activity">
    <reaction evidence="8">
        <text>DNA(n) + a 2'-deoxyribonucleoside 5'-triphosphate = DNA(n+1) + diphosphate</text>
        <dbReference type="Rhea" id="RHEA:22508"/>
        <dbReference type="Rhea" id="RHEA-COMP:17339"/>
        <dbReference type="Rhea" id="RHEA-COMP:17340"/>
        <dbReference type="ChEBI" id="CHEBI:33019"/>
        <dbReference type="ChEBI" id="CHEBI:61560"/>
        <dbReference type="ChEBI" id="CHEBI:173112"/>
        <dbReference type="EC" id="2.7.7.7"/>
    </reaction>
</comment>
<dbReference type="Pfam" id="PF07733">
    <property type="entry name" value="DNA_pol3_alpha"/>
    <property type="match status" value="1"/>
</dbReference>
<dbReference type="EC" id="2.7.7.7" evidence="2"/>
<dbReference type="GO" id="GO:0005737">
    <property type="term" value="C:cytoplasm"/>
    <property type="evidence" value="ECO:0007669"/>
    <property type="project" value="UniProtKB-SubCell"/>
</dbReference>
<dbReference type="InterPro" id="IPR041931">
    <property type="entry name" value="DNA_pol3_alpha_thumb_dom"/>
</dbReference>
<evidence type="ECO:0000256" key="8">
    <source>
        <dbReference type="ARBA" id="ARBA00049244"/>
    </source>
</evidence>
<dbReference type="AlphaFoldDB" id="A0A1F6E249"/>
<evidence type="ECO:0000256" key="6">
    <source>
        <dbReference type="ARBA" id="ARBA00022705"/>
    </source>
</evidence>
<dbReference type="PANTHER" id="PTHR32294">
    <property type="entry name" value="DNA POLYMERASE III SUBUNIT ALPHA"/>
    <property type="match status" value="1"/>
</dbReference>
<dbReference type="InterPro" id="IPR029460">
    <property type="entry name" value="DNAPol_HHH"/>
</dbReference>
<dbReference type="GO" id="GO:0003887">
    <property type="term" value="F:DNA-directed DNA polymerase activity"/>
    <property type="evidence" value="ECO:0007669"/>
    <property type="project" value="UniProtKB-KW"/>
</dbReference>
<dbReference type="NCBIfam" id="TIGR00594">
    <property type="entry name" value="polc"/>
    <property type="match status" value="1"/>
</dbReference>
<dbReference type="InterPro" id="IPR003141">
    <property type="entry name" value="Pol/His_phosphatase_N"/>
</dbReference>
<organism evidence="10 11">
    <name type="scientific">Candidatus Kaiserbacteria bacterium RIFCSPHIGHO2_02_FULL_56_30</name>
    <dbReference type="NCBI Taxonomy" id="1798499"/>
    <lineage>
        <taxon>Bacteria</taxon>
        <taxon>Candidatus Kaiseribacteriota</taxon>
    </lineage>
</organism>
<feature type="domain" description="Polymerase/histidinol phosphatase N-terminal" evidence="9">
    <location>
        <begin position="6"/>
        <end position="73"/>
    </location>
</feature>
<keyword evidence="5" id="KW-0548">Nucleotidyltransferase</keyword>
<sequence length="1068" mass="117874">MASRFVHLHTHSHYSFLQALPKVEELVEAAKAEGMGALALTDTGNMHGAIEFYKAARAAGIKPIIGVDAYVAPRSRHEKERGADTKRAHLVLLAETNEGYTNLLSLVTASWIEGFFEKPRLDKELLRAHTKGLIAIIPSFAGDVAQHLKAGDPSGAEAALAEYENIFGKKNLFLEITHHPRVEGHEKRMQEIIALSKKTSIPLVAQHDVYYLKPDDREACEIMRRIQQGERGRNEDENFSFIGTQEADRLFGDTPEAIENSGAIADRCNVSFELGKWVFPTVPVSKGFTTHADELRAKAYAGIKARGLKEAPEVKERIEYELKIIIDKGFAVYYLIVADLLAFARRSGILTTTRGSAAGSLVAYLVDITNVDPLFYKLPFERFLNPERPKAPDIDMDMADNRRDDMIAYAKQKYGDDHVAQIGTFGTMMARAAVRDVARALGHSYATGDRVAKLIPIGSQGFPMTIERALELEPELKELYGQDDDVRQIITLAKRIEGCVRHVGVHAAGVVVAPTPLIEWTPLQPDPKGTGKLITQYDMYSITDEYGGVGLLKFDFLGIKNLSILADSVARVKETRGVIIDIENVPLDDTTTYKMLARGETEGIFQLNGSGMTRWLKELRPSTIHDINAMVALYRPGPMEMIPAYIERKNNPKLVTYLDPRMEKYLKESYGLLVYQDDLLYSAVELAGYSWLEVDQFRKAIGKKIPIEMAKQKEKFTKGVVARGQTIAFADKMWRLFEPFAAYGFNKAHAASYGKVAYQTAYMKANYPVEYMAALLTADAGDTAQIALFVTECKRMRIPVLPPDVNESGTVFTVVAKPSSEDDRPSDKTALGAIRFGLSSIKNFGEGVAQAILDERKARGAYSSLADFLSRVGSKNLNRKALESLIKCGALDSLEERGTLLENIEALLTFHRDATTAETQNSLFGAALSAPLTLSLKLGRSVSLKEKLEWEKELLGIYVSGHPLDAHAAMLAKARATIGTIKTDPKPGLPVILPLLVEESRAIVTKGGEKMAFAKLADKTGEIEAVVFPRLYKEHSALFSPGACILVKGNVSNRNGEISLALEKVRAL</sequence>
<dbReference type="STRING" id="1798499.A3C95_00440"/>
<evidence type="ECO:0000313" key="10">
    <source>
        <dbReference type="EMBL" id="OGG67741.1"/>
    </source>
</evidence>
<dbReference type="InterPro" id="IPR004805">
    <property type="entry name" value="DnaE2/DnaE/PolC"/>
</dbReference>
<gene>
    <name evidence="10" type="ORF">A3C95_00440</name>
</gene>
<dbReference type="Gene3D" id="3.20.20.140">
    <property type="entry name" value="Metal-dependent hydrolases"/>
    <property type="match status" value="1"/>
</dbReference>
<dbReference type="Pfam" id="PF02811">
    <property type="entry name" value="PHP"/>
    <property type="match status" value="1"/>
</dbReference>
<dbReference type="InterPro" id="IPR004013">
    <property type="entry name" value="PHP_dom"/>
</dbReference>
<comment type="subcellular location">
    <subcellularLocation>
        <location evidence="1">Cytoplasm</location>
    </subcellularLocation>
</comment>
<dbReference type="CDD" id="cd04485">
    <property type="entry name" value="DnaE_OBF"/>
    <property type="match status" value="1"/>
</dbReference>
<evidence type="ECO:0000256" key="4">
    <source>
        <dbReference type="ARBA" id="ARBA00022679"/>
    </source>
</evidence>
<evidence type="ECO:0000259" key="9">
    <source>
        <dbReference type="SMART" id="SM00481"/>
    </source>
</evidence>
<dbReference type="PANTHER" id="PTHR32294:SF0">
    <property type="entry name" value="DNA POLYMERASE III SUBUNIT ALPHA"/>
    <property type="match status" value="1"/>
</dbReference>
<evidence type="ECO:0000256" key="2">
    <source>
        <dbReference type="ARBA" id="ARBA00012417"/>
    </source>
</evidence>
<evidence type="ECO:0000256" key="1">
    <source>
        <dbReference type="ARBA" id="ARBA00004496"/>
    </source>
</evidence>
<dbReference type="InterPro" id="IPR011708">
    <property type="entry name" value="DNA_pol3_alpha_NTPase_dom"/>
</dbReference>
<dbReference type="Gene3D" id="1.10.10.1600">
    <property type="entry name" value="Bacterial DNA polymerase III alpha subunit, thumb domain"/>
    <property type="match status" value="1"/>
</dbReference>
<dbReference type="InterPro" id="IPR016195">
    <property type="entry name" value="Pol/histidinol_Pase-like"/>
</dbReference>
<keyword evidence="7" id="KW-0239">DNA-directed DNA polymerase</keyword>
<dbReference type="SMART" id="SM00481">
    <property type="entry name" value="POLIIIAc"/>
    <property type="match status" value="1"/>
</dbReference>
<dbReference type="InterPro" id="IPR040982">
    <property type="entry name" value="DNA_pol3_finger"/>
</dbReference>
<dbReference type="Pfam" id="PF01336">
    <property type="entry name" value="tRNA_anti-codon"/>
    <property type="match status" value="1"/>
</dbReference>
<dbReference type="GO" id="GO:0003676">
    <property type="term" value="F:nucleic acid binding"/>
    <property type="evidence" value="ECO:0007669"/>
    <property type="project" value="InterPro"/>
</dbReference>
<dbReference type="Gene3D" id="1.10.150.870">
    <property type="match status" value="1"/>
</dbReference>